<protein>
    <submittedName>
        <fullName evidence="3">Uncharacterized protein</fullName>
    </submittedName>
</protein>
<feature type="region of interest" description="Disordered" evidence="1">
    <location>
        <begin position="136"/>
        <end position="162"/>
    </location>
</feature>
<feature type="region of interest" description="Disordered" evidence="1">
    <location>
        <begin position="511"/>
        <end position="608"/>
    </location>
</feature>
<feature type="compositionally biased region" description="Polar residues" evidence="1">
    <location>
        <begin position="327"/>
        <end position="338"/>
    </location>
</feature>
<sequence length="608" mass="66008">MAGGTSSAHIALQARPTRSRRRARRSPQSLSSSATPSSGLLALIATVAGSSSSVDARPLQAAPLTFLYPFIDNQSLQTPSRTVSAPDAPFPTPTKHQASRRGASLADKYESGTDGRWRKMSEYTLYGSTITRSIPTSMPVDDAAGSTSSPSSSGSTEATSTSISYDDLYDSLPYGWKPSDDSPRPTTIIAVLSVLLAILIIVVIGVSAYWRRRRKIARTKDPEKKLRRRGDGEDEPIEDEDPSDAQLIRSQKRMWVRATARWKANARQSFRRRRGRRVAQKHADSLRSTSRGDLRDNRSDRSSSRPRSRSPSMTSSSNLAASLHANTRPQSMRSVSRSSLHEHLPEPPVRSTTPPSSPPFPPAYYRTPYRSLGRDDSLHLHIPNSPFMDPDSESLPPFSGNDDEEMSLPPANTVAHVATDDKAVLARMAAMSSAPPQVDDHNGMSSDPRPRVPSWYDEDLDYSQSSHDSSFGQEPRVYTTGSCVASSSQLPPPPTKAQLAAPLFYDYPSSFEEDLVDSEPSAPPFEECVGMPSAPPLVPEDNFPSAPPSDDMDEVSHLPALAGDEFSASAPPLEEFGGEQSVDDEEPRPSSRAGIGVHADALPSSPES</sequence>
<feature type="compositionally biased region" description="Basic and acidic residues" evidence="1">
    <location>
        <begin position="281"/>
        <end position="303"/>
    </location>
</feature>
<dbReference type="Proteomes" id="UP000305948">
    <property type="component" value="Unassembled WGS sequence"/>
</dbReference>
<feature type="region of interest" description="Disordered" evidence="1">
    <location>
        <begin position="429"/>
        <end position="476"/>
    </location>
</feature>
<organism evidence="3 4">
    <name type="scientific">Heliocybe sulcata</name>
    <dbReference type="NCBI Taxonomy" id="5364"/>
    <lineage>
        <taxon>Eukaryota</taxon>
        <taxon>Fungi</taxon>
        <taxon>Dikarya</taxon>
        <taxon>Basidiomycota</taxon>
        <taxon>Agaricomycotina</taxon>
        <taxon>Agaricomycetes</taxon>
        <taxon>Gloeophyllales</taxon>
        <taxon>Gloeophyllaceae</taxon>
        <taxon>Heliocybe</taxon>
    </lineage>
</organism>
<feature type="compositionally biased region" description="Low complexity" evidence="1">
    <location>
        <begin position="309"/>
        <end position="326"/>
    </location>
</feature>
<dbReference type="EMBL" id="ML213503">
    <property type="protein sequence ID" value="TFK56786.1"/>
    <property type="molecule type" value="Genomic_DNA"/>
</dbReference>
<dbReference type="CDD" id="cd12087">
    <property type="entry name" value="TM_EGFR-like"/>
    <property type="match status" value="1"/>
</dbReference>
<accession>A0A5C3NJY0</accession>
<evidence type="ECO:0000313" key="3">
    <source>
        <dbReference type="EMBL" id="TFK56786.1"/>
    </source>
</evidence>
<gene>
    <name evidence="3" type="ORF">OE88DRAFT_56668</name>
</gene>
<feature type="region of interest" description="Disordered" evidence="1">
    <location>
        <begin position="266"/>
        <end position="408"/>
    </location>
</feature>
<dbReference type="AlphaFoldDB" id="A0A5C3NJY0"/>
<evidence type="ECO:0000313" key="4">
    <source>
        <dbReference type="Proteomes" id="UP000305948"/>
    </source>
</evidence>
<feature type="transmembrane region" description="Helical" evidence="2">
    <location>
        <begin position="188"/>
        <end position="210"/>
    </location>
</feature>
<keyword evidence="2" id="KW-1133">Transmembrane helix</keyword>
<feature type="compositionally biased region" description="Low complexity" evidence="1">
    <location>
        <begin position="146"/>
        <end position="162"/>
    </location>
</feature>
<evidence type="ECO:0000256" key="1">
    <source>
        <dbReference type="SAM" id="MobiDB-lite"/>
    </source>
</evidence>
<evidence type="ECO:0000256" key="2">
    <source>
        <dbReference type="SAM" id="Phobius"/>
    </source>
</evidence>
<proteinExistence type="predicted"/>
<dbReference type="OrthoDB" id="2756128at2759"/>
<feature type="region of interest" description="Disordered" evidence="1">
    <location>
        <begin position="78"/>
        <end position="111"/>
    </location>
</feature>
<keyword evidence="4" id="KW-1185">Reference proteome</keyword>
<keyword evidence="2" id="KW-0812">Transmembrane</keyword>
<name>A0A5C3NJY0_9AGAM</name>
<feature type="region of interest" description="Disordered" evidence="1">
    <location>
        <begin position="1"/>
        <end position="36"/>
    </location>
</feature>
<reference evidence="3 4" key="1">
    <citation type="journal article" date="2019" name="Nat. Ecol. Evol.">
        <title>Megaphylogeny resolves global patterns of mushroom evolution.</title>
        <authorList>
            <person name="Varga T."/>
            <person name="Krizsan K."/>
            <person name="Foldi C."/>
            <person name="Dima B."/>
            <person name="Sanchez-Garcia M."/>
            <person name="Sanchez-Ramirez S."/>
            <person name="Szollosi G.J."/>
            <person name="Szarkandi J.G."/>
            <person name="Papp V."/>
            <person name="Albert L."/>
            <person name="Andreopoulos W."/>
            <person name="Angelini C."/>
            <person name="Antonin V."/>
            <person name="Barry K.W."/>
            <person name="Bougher N.L."/>
            <person name="Buchanan P."/>
            <person name="Buyck B."/>
            <person name="Bense V."/>
            <person name="Catcheside P."/>
            <person name="Chovatia M."/>
            <person name="Cooper J."/>
            <person name="Damon W."/>
            <person name="Desjardin D."/>
            <person name="Finy P."/>
            <person name="Geml J."/>
            <person name="Haridas S."/>
            <person name="Hughes K."/>
            <person name="Justo A."/>
            <person name="Karasinski D."/>
            <person name="Kautmanova I."/>
            <person name="Kiss B."/>
            <person name="Kocsube S."/>
            <person name="Kotiranta H."/>
            <person name="LaButti K.M."/>
            <person name="Lechner B.E."/>
            <person name="Liimatainen K."/>
            <person name="Lipzen A."/>
            <person name="Lukacs Z."/>
            <person name="Mihaltcheva S."/>
            <person name="Morgado L.N."/>
            <person name="Niskanen T."/>
            <person name="Noordeloos M.E."/>
            <person name="Ohm R.A."/>
            <person name="Ortiz-Santana B."/>
            <person name="Ovrebo C."/>
            <person name="Racz N."/>
            <person name="Riley R."/>
            <person name="Savchenko A."/>
            <person name="Shiryaev A."/>
            <person name="Soop K."/>
            <person name="Spirin V."/>
            <person name="Szebenyi C."/>
            <person name="Tomsovsky M."/>
            <person name="Tulloss R.E."/>
            <person name="Uehling J."/>
            <person name="Grigoriev I.V."/>
            <person name="Vagvolgyi C."/>
            <person name="Papp T."/>
            <person name="Martin F.M."/>
            <person name="Miettinen O."/>
            <person name="Hibbett D.S."/>
            <person name="Nagy L.G."/>
        </authorList>
    </citation>
    <scope>NUCLEOTIDE SEQUENCE [LARGE SCALE GENOMIC DNA]</scope>
    <source>
        <strain evidence="3 4">OMC1185</strain>
    </source>
</reference>
<feature type="compositionally biased region" description="Acidic residues" evidence="1">
    <location>
        <begin position="232"/>
        <end position="243"/>
    </location>
</feature>
<feature type="region of interest" description="Disordered" evidence="1">
    <location>
        <begin position="220"/>
        <end position="246"/>
    </location>
</feature>
<feature type="compositionally biased region" description="Polar residues" evidence="1">
    <location>
        <begin position="462"/>
        <end position="472"/>
    </location>
</feature>
<feature type="compositionally biased region" description="Basic residues" evidence="1">
    <location>
        <begin position="269"/>
        <end position="280"/>
    </location>
</feature>
<feature type="compositionally biased region" description="Low complexity" evidence="1">
    <location>
        <begin position="26"/>
        <end position="36"/>
    </location>
</feature>
<keyword evidence="2" id="KW-0472">Membrane</keyword>